<evidence type="ECO:0000313" key="3">
    <source>
        <dbReference type="Proteomes" id="UP001057998"/>
    </source>
</evidence>
<keyword evidence="1" id="KW-0812">Transmembrane</keyword>
<name>A0ABY5GPA5_9GAMM</name>
<evidence type="ECO:0000256" key="1">
    <source>
        <dbReference type="SAM" id="Phobius"/>
    </source>
</evidence>
<reference evidence="2" key="1">
    <citation type="submission" date="2022-07" db="EMBL/GenBank/DDBJ databases">
        <title>Genome sequencing of Photobacterium atrarenae GJH2-4.</title>
        <authorList>
            <person name="Park S.-J."/>
        </authorList>
    </citation>
    <scope>NUCLEOTIDE SEQUENCE</scope>
    <source>
        <strain evidence="2">GJH2-4</strain>
    </source>
</reference>
<keyword evidence="1" id="KW-0472">Membrane</keyword>
<dbReference type="Proteomes" id="UP001057998">
    <property type="component" value="Chromosome 2"/>
</dbReference>
<accession>A0ABY5GPA5</accession>
<organism evidence="2 3">
    <name type="scientific">Photobacterium atrarenae</name>
    <dbReference type="NCBI Taxonomy" id="865757"/>
    <lineage>
        <taxon>Bacteria</taxon>
        <taxon>Pseudomonadati</taxon>
        <taxon>Pseudomonadota</taxon>
        <taxon>Gammaproteobacteria</taxon>
        <taxon>Vibrionales</taxon>
        <taxon>Vibrionaceae</taxon>
        <taxon>Photobacterium</taxon>
    </lineage>
</organism>
<feature type="transmembrane region" description="Helical" evidence="1">
    <location>
        <begin position="12"/>
        <end position="35"/>
    </location>
</feature>
<keyword evidence="3" id="KW-1185">Reference proteome</keyword>
<dbReference type="RefSeq" id="WP_255391478.1">
    <property type="nucleotide sequence ID" value="NZ_CP101509.1"/>
</dbReference>
<evidence type="ECO:0000313" key="2">
    <source>
        <dbReference type="EMBL" id="UTV30133.1"/>
    </source>
</evidence>
<dbReference type="EMBL" id="CP101509">
    <property type="protein sequence ID" value="UTV30133.1"/>
    <property type="molecule type" value="Genomic_DNA"/>
</dbReference>
<proteinExistence type="predicted"/>
<sequence length="81" mass="8660">MAEKGSPLMKWFKMLHGVGLLMIVAGTGLLVMTQIEQTLNGMLVVSSLLGIGGVMISPFPVALFFRWASNATHDQPSSLAD</sequence>
<feature type="transmembrane region" description="Helical" evidence="1">
    <location>
        <begin position="41"/>
        <end position="65"/>
    </location>
</feature>
<keyword evidence="1" id="KW-1133">Transmembrane helix</keyword>
<gene>
    <name evidence="2" type="ORF">NNL38_16230</name>
</gene>
<protein>
    <submittedName>
        <fullName evidence="2">Uncharacterized protein</fullName>
    </submittedName>
</protein>